<gene>
    <name evidence="13" type="primary">LOC118413011</name>
</gene>
<dbReference type="KEGG" id="bfo:118413011"/>
<dbReference type="RefSeq" id="XP_035672020.1">
    <property type="nucleotide sequence ID" value="XM_035816127.1"/>
</dbReference>
<evidence type="ECO:0000256" key="2">
    <source>
        <dbReference type="ARBA" id="ARBA00008729"/>
    </source>
</evidence>
<evidence type="ECO:0000256" key="4">
    <source>
        <dbReference type="ARBA" id="ARBA00022763"/>
    </source>
</evidence>
<evidence type="ECO:0000256" key="9">
    <source>
        <dbReference type="ARBA" id="ARBA00023242"/>
    </source>
</evidence>
<dbReference type="PANTHER" id="PTHR28643:SF1">
    <property type="entry name" value="SWI5-DEPENDENT RECOMBINATION DNA REPAIR PROTEIN 1 HOMOLOG"/>
    <property type="match status" value="1"/>
</dbReference>
<dbReference type="GO" id="GO:0032798">
    <property type="term" value="C:Swi5-Sfr1 complex"/>
    <property type="evidence" value="ECO:0000318"/>
    <property type="project" value="GO_Central"/>
</dbReference>
<keyword evidence="6 11" id="KW-0175">Coiled coil</keyword>
<dbReference type="AlphaFoldDB" id="A0A9J7MLV1"/>
<feature type="coiled-coil region" evidence="11">
    <location>
        <begin position="48"/>
        <end position="75"/>
    </location>
</feature>
<dbReference type="PANTHER" id="PTHR28643">
    <property type="entry name" value="SWI5-DEPENDENT RECOMBINATION DNA REPAIR PROTEIN 1 HOMOLOG"/>
    <property type="match status" value="1"/>
</dbReference>
<dbReference type="GO" id="GO:0000724">
    <property type="term" value="P:double-strand break repair via homologous recombination"/>
    <property type="evidence" value="ECO:0000318"/>
    <property type="project" value="GO_Central"/>
</dbReference>
<keyword evidence="4" id="KW-0227">DNA damage</keyword>
<sequence>MQKMQPQKVEGDSIKYSTATTIDPCAYHKTMNKAGTQDTQTCMRKQEIGDLLAEKQKLQDVIDQNEEKLRRLNLIKHHKADLSKLQQLIVKWQQVSQQVLLQLQERAPADQRPTLGQLMDHMGIDENILQLDREQDCFN</sequence>
<evidence type="ECO:0000256" key="5">
    <source>
        <dbReference type="ARBA" id="ARBA00023015"/>
    </source>
</evidence>
<accession>A0A9J7MLV1</accession>
<comment type="subcellular location">
    <subcellularLocation>
        <location evidence="1">Nucleus</location>
    </subcellularLocation>
</comment>
<reference evidence="13" key="2">
    <citation type="submission" date="2025-08" db="UniProtKB">
        <authorList>
            <consortium name="RefSeq"/>
        </authorList>
    </citation>
    <scope>IDENTIFICATION</scope>
    <source>
        <strain evidence="13">S238N-H82</strain>
        <tissue evidence="13">Testes</tissue>
    </source>
</reference>
<evidence type="ECO:0000256" key="7">
    <source>
        <dbReference type="ARBA" id="ARBA00023163"/>
    </source>
</evidence>
<evidence type="ECO:0000313" key="13">
    <source>
        <dbReference type="RefSeq" id="XP_035672020.1"/>
    </source>
</evidence>
<dbReference type="InterPro" id="IPR018468">
    <property type="entry name" value="SFR1/Mei5"/>
</dbReference>
<keyword evidence="12" id="KW-1185">Reference proteome</keyword>
<dbReference type="GO" id="GO:0003713">
    <property type="term" value="F:transcription coactivator activity"/>
    <property type="evidence" value="ECO:0000318"/>
    <property type="project" value="GO_Central"/>
</dbReference>
<dbReference type="InterPro" id="IPR042429">
    <property type="entry name" value="SFR1"/>
</dbReference>
<dbReference type="Proteomes" id="UP000001554">
    <property type="component" value="Chromosome 4"/>
</dbReference>
<dbReference type="GO" id="GO:0045893">
    <property type="term" value="P:positive regulation of DNA-templated transcription"/>
    <property type="evidence" value="ECO:0000318"/>
    <property type="project" value="GO_Central"/>
</dbReference>
<keyword evidence="5" id="KW-0805">Transcription regulation</keyword>
<organism evidence="12 13">
    <name type="scientific">Branchiostoma floridae</name>
    <name type="common">Florida lancelet</name>
    <name type="synonym">Amphioxus</name>
    <dbReference type="NCBI Taxonomy" id="7739"/>
    <lineage>
        <taxon>Eukaryota</taxon>
        <taxon>Metazoa</taxon>
        <taxon>Chordata</taxon>
        <taxon>Cephalochordata</taxon>
        <taxon>Leptocardii</taxon>
        <taxon>Amphioxiformes</taxon>
        <taxon>Branchiostomatidae</taxon>
        <taxon>Branchiostoma</taxon>
    </lineage>
</organism>
<evidence type="ECO:0000256" key="10">
    <source>
        <dbReference type="ARBA" id="ARBA00033234"/>
    </source>
</evidence>
<evidence type="ECO:0000313" key="12">
    <source>
        <dbReference type="Proteomes" id="UP000001554"/>
    </source>
</evidence>
<comment type="similarity">
    <text evidence="2">Belongs to the SFR1/MEI5 family.</text>
</comment>
<evidence type="ECO:0000256" key="11">
    <source>
        <dbReference type="SAM" id="Coils"/>
    </source>
</evidence>
<keyword evidence="8" id="KW-0234">DNA repair</keyword>
<keyword evidence="9" id="KW-0539">Nucleus</keyword>
<reference evidence="12" key="1">
    <citation type="journal article" date="2020" name="Nat. Ecol. Evol.">
        <title>Deeply conserved synteny resolves early events in vertebrate evolution.</title>
        <authorList>
            <person name="Simakov O."/>
            <person name="Marletaz F."/>
            <person name="Yue J.X."/>
            <person name="O'Connell B."/>
            <person name="Jenkins J."/>
            <person name="Brandt A."/>
            <person name="Calef R."/>
            <person name="Tung C.H."/>
            <person name="Huang T.K."/>
            <person name="Schmutz J."/>
            <person name="Satoh N."/>
            <person name="Yu J.K."/>
            <person name="Putnam N.H."/>
            <person name="Green R.E."/>
            <person name="Rokhsar D.S."/>
        </authorList>
    </citation>
    <scope>NUCLEOTIDE SEQUENCE [LARGE SCALE GENOMIC DNA]</scope>
    <source>
        <strain evidence="12">S238N-H82</strain>
    </source>
</reference>
<evidence type="ECO:0000256" key="8">
    <source>
        <dbReference type="ARBA" id="ARBA00023204"/>
    </source>
</evidence>
<evidence type="ECO:0000256" key="3">
    <source>
        <dbReference type="ARBA" id="ARBA00014688"/>
    </source>
</evidence>
<dbReference type="GeneID" id="118413011"/>
<name>A0A9J7MLV1_BRAFL</name>
<proteinExistence type="inferred from homology"/>
<evidence type="ECO:0000256" key="1">
    <source>
        <dbReference type="ARBA" id="ARBA00004123"/>
    </source>
</evidence>
<keyword evidence="7" id="KW-0804">Transcription</keyword>
<dbReference type="Pfam" id="PF10376">
    <property type="entry name" value="Mei5"/>
    <property type="match status" value="1"/>
</dbReference>
<protein>
    <recommendedName>
        <fullName evidence="3">Swi5-dependent recombination DNA repair protein 1 homolog</fullName>
    </recommendedName>
    <alternativeName>
        <fullName evidence="10">Meiosis protein 5 homolog</fullName>
    </alternativeName>
</protein>
<evidence type="ECO:0000256" key="6">
    <source>
        <dbReference type="ARBA" id="ARBA00023054"/>
    </source>
</evidence>